<accession>A0A0C4WKY5</accession>
<evidence type="ECO:0000256" key="5">
    <source>
        <dbReference type="ARBA" id="ARBA00022679"/>
    </source>
</evidence>
<dbReference type="Gene3D" id="1.10.287.130">
    <property type="match status" value="1"/>
</dbReference>
<comment type="catalytic activity">
    <reaction evidence="1">
        <text>ATP + protein L-histidine = ADP + protein N-phospho-L-histidine.</text>
        <dbReference type="EC" id="2.7.13.3"/>
    </reaction>
</comment>
<dbReference type="InterPro" id="IPR004358">
    <property type="entry name" value="Sig_transdc_His_kin-like_C"/>
</dbReference>
<keyword evidence="16" id="KW-1185">Reference proteome</keyword>
<keyword evidence="9" id="KW-0067">ATP-binding</keyword>
<keyword evidence="4" id="KW-0597">Phosphoprotein</keyword>
<dbReference type="PANTHER" id="PTHR45436:SF14">
    <property type="entry name" value="SENSOR PROTEIN QSEC"/>
    <property type="match status" value="1"/>
</dbReference>
<dbReference type="InterPro" id="IPR050428">
    <property type="entry name" value="TCS_sensor_his_kinase"/>
</dbReference>
<evidence type="ECO:0000256" key="13">
    <source>
        <dbReference type="SAM" id="Phobius"/>
    </source>
</evidence>
<dbReference type="EMBL" id="CP010415">
    <property type="protein sequence ID" value="AJE20909.1"/>
    <property type="molecule type" value="Genomic_DNA"/>
</dbReference>
<dbReference type="Pfam" id="PF00512">
    <property type="entry name" value="HisKA"/>
    <property type="match status" value="1"/>
</dbReference>
<comment type="subcellular location">
    <subcellularLocation>
        <location evidence="2">Membrane</location>
        <topology evidence="2">Multi-pass membrane protein</topology>
    </subcellularLocation>
</comment>
<evidence type="ECO:0000256" key="11">
    <source>
        <dbReference type="ARBA" id="ARBA00023012"/>
    </source>
</evidence>
<dbReference type="InterPro" id="IPR036097">
    <property type="entry name" value="HisK_dim/P_sf"/>
</dbReference>
<keyword evidence="12 13" id="KW-0472">Membrane</keyword>
<dbReference type="GO" id="GO:0005886">
    <property type="term" value="C:plasma membrane"/>
    <property type="evidence" value="ECO:0007669"/>
    <property type="project" value="TreeGrafter"/>
</dbReference>
<evidence type="ECO:0000256" key="1">
    <source>
        <dbReference type="ARBA" id="ARBA00000085"/>
    </source>
</evidence>
<keyword evidence="5" id="KW-0808">Transferase</keyword>
<dbReference type="EC" id="2.7.13.3" evidence="3"/>
<evidence type="ECO:0000256" key="3">
    <source>
        <dbReference type="ARBA" id="ARBA00012438"/>
    </source>
</evidence>
<feature type="domain" description="Histidine kinase" evidence="14">
    <location>
        <begin position="262"/>
        <end position="472"/>
    </location>
</feature>
<evidence type="ECO:0000256" key="8">
    <source>
        <dbReference type="ARBA" id="ARBA00022777"/>
    </source>
</evidence>
<proteinExistence type="predicted"/>
<dbReference type="RefSeq" id="WP_039803142.1">
    <property type="nucleotide sequence ID" value="NZ_CP010415.1"/>
</dbReference>
<organism evidence="15 16">
    <name type="scientific">Azotobacter chroococcum NCIMB 8003</name>
    <dbReference type="NCBI Taxonomy" id="1328314"/>
    <lineage>
        <taxon>Bacteria</taxon>
        <taxon>Pseudomonadati</taxon>
        <taxon>Pseudomonadota</taxon>
        <taxon>Gammaproteobacteria</taxon>
        <taxon>Pseudomonadales</taxon>
        <taxon>Pseudomonadaceae</taxon>
        <taxon>Azotobacter</taxon>
    </lineage>
</organism>
<name>A0A0C4WKY5_9GAMM</name>
<keyword evidence="7" id="KW-0547">Nucleotide-binding</keyword>
<evidence type="ECO:0000313" key="15">
    <source>
        <dbReference type="EMBL" id="AJE20909.1"/>
    </source>
</evidence>
<feature type="transmembrane region" description="Helical" evidence="13">
    <location>
        <begin position="187"/>
        <end position="208"/>
    </location>
</feature>
<dbReference type="PRINTS" id="PR00344">
    <property type="entry name" value="BCTRLSENSOR"/>
</dbReference>
<dbReference type="CDD" id="cd00075">
    <property type="entry name" value="HATPase"/>
    <property type="match status" value="1"/>
</dbReference>
<dbReference type="InterPro" id="IPR036890">
    <property type="entry name" value="HATPase_C_sf"/>
</dbReference>
<dbReference type="InterPro" id="IPR003594">
    <property type="entry name" value="HATPase_dom"/>
</dbReference>
<keyword evidence="10 13" id="KW-1133">Transmembrane helix</keyword>
<keyword evidence="6 13" id="KW-0812">Transmembrane</keyword>
<evidence type="ECO:0000256" key="7">
    <source>
        <dbReference type="ARBA" id="ARBA00022741"/>
    </source>
</evidence>
<evidence type="ECO:0000313" key="16">
    <source>
        <dbReference type="Proteomes" id="UP000068210"/>
    </source>
</evidence>
<dbReference type="HOGENOM" id="CLU_000445_89_37_6"/>
<keyword evidence="8 15" id="KW-0418">Kinase</keyword>
<evidence type="ECO:0000256" key="2">
    <source>
        <dbReference type="ARBA" id="ARBA00004141"/>
    </source>
</evidence>
<dbReference type="PANTHER" id="PTHR45436">
    <property type="entry name" value="SENSOR HISTIDINE KINASE YKOH"/>
    <property type="match status" value="1"/>
</dbReference>
<dbReference type="SMART" id="SM00387">
    <property type="entry name" value="HATPase_c"/>
    <property type="match status" value="1"/>
</dbReference>
<reference evidence="15 16" key="1">
    <citation type="journal article" date="2015" name="PLoS ONE">
        <title>Azotobacter Genomes: The Genome of Azotobacter chroococcum NCIMB 8003 (ATCC 4412).</title>
        <authorList>
            <person name="Robson R.L."/>
            <person name="Jones R."/>
            <person name="Robson R.M."/>
            <person name="Schwartz A."/>
            <person name="Richardson T.H."/>
        </authorList>
    </citation>
    <scope>NUCLEOTIDE SEQUENCE [LARGE SCALE GENOMIC DNA]</scope>
    <source>
        <strain evidence="15 16">NCIMB 8003</strain>
    </source>
</reference>
<dbReference type="SMART" id="SM00388">
    <property type="entry name" value="HisKA"/>
    <property type="match status" value="1"/>
</dbReference>
<dbReference type="Gene3D" id="3.30.565.10">
    <property type="entry name" value="Histidine kinase-like ATPase, C-terminal domain"/>
    <property type="match status" value="1"/>
</dbReference>
<evidence type="ECO:0000259" key="14">
    <source>
        <dbReference type="PROSITE" id="PS50109"/>
    </source>
</evidence>
<keyword evidence="11" id="KW-0902">Two-component regulatory system</keyword>
<evidence type="ECO:0000256" key="12">
    <source>
        <dbReference type="ARBA" id="ARBA00023136"/>
    </source>
</evidence>
<dbReference type="KEGG" id="acx:Achr_14420"/>
<evidence type="ECO:0000256" key="4">
    <source>
        <dbReference type="ARBA" id="ARBA00022553"/>
    </source>
</evidence>
<dbReference type="SUPFAM" id="SSF47384">
    <property type="entry name" value="Homodimeric domain of signal transducing histidine kinase"/>
    <property type="match status" value="1"/>
</dbReference>
<evidence type="ECO:0000256" key="10">
    <source>
        <dbReference type="ARBA" id="ARBA00022989"/>
    </source>
</evidence>
<dbReference type="InterPro" id="IPR005467">
    <property type="entry name" value="His_kinase_dom"/>
</dbReference>
<dbReference type="AlphaFoldDB" id="A0A0C4WKY5"/>
<sequence length="472" mass="51641">MRSIRARTLFLVLGVLTLSLSLISYKSYRDAQHEIEELFDAQLAQTARLLAGLVGREMLERERGELQAMLDEALAMQTLPGGHGALSLGHRYEGKLAFQVFDEQGQLLLHSASAAHTLFSRLLAEVPAGLADERLIGYHLLELEPFRWRVFALHDRVDRRWILVGEREDVRGELAGKIAKRSLMPDLFGLPLLALLVWLAIGCGLRPLERMVGLIRARDPNNLAPLLLAPLPRELEPVMAALNRLLLQLTQLLERERQLLAAAAHELRTPLAVLRIHAQNALEAPDPVDRDEALRQLGPGVERATRVVGQLLALARLEPAAVQPNMASLDLAAFLRNELAELTPLALAREQELTLETSGAGGYELRGDAPSLAILVQNLVANAVQYTPAGGCIRLLLEADADCLRLRVQDSGPGIAPELREKVFERFFRAGAGQGAGLGLSIVRRAVELHGGEIALGESPLGGLEVSVRLPR</sequence>
<gene>
    <name evidence="15" type="ORF">Achr_14420</name>
</gene>
<evidence type="ECO:0000256" key="9">
    <source>
        <dbReference type="ARBA" id="ARBA00022840"/>
    </source>
</evidence>
<protein>
    <recommendedName>
        <fullName evidence="3">histidine kinase</fullName>
        <ecNumber evidence="3">2.7.13.3</ecNumber>
    </recommendedName>
</protein>
<dbReference type="STRING" id="1328314.Achr_14420"/>
<dbReference type="GO" id="GO:0000155">
    <property type="term" value="F:phosphorelay sensor kinase activity"/>
    <property type="evidence" value="ECO:0007669"/>
    <property type="project" value="InterPro"/>
</dbReference>
<evidence type="ECO:0000256" key="6">
    <source>
        <dbReference type="ARBA" id="ARBA00022692"/>
    </source>
</evidence>
<dbReference type="PROSITE" id="PS50109">
    <property type="entry name" value="HIS_KIN"/>
    <property type="match status" value="1"/>
</dbReference>
<dbReference type="Proteomes" id="UP000068210">
    <property type="component" value="Chromosome"/>
</dbReference>
<dbReference type="CDD" id="cd00082">
    <property type="entry name" value="HisKA"/>
    <property type="match status" value="1"/>
</dbReference>
<dbReference type="SUPFAM" id="SSF55874">
    <property type="entry name" value="ATPase domain of HSP90 chaperone/DNA topoisomerase II/histidine kinase"/>
    <property type="match status" value="1"/>
</dbReference>
<dbReference type="Pfam" id="PF02518">
    <property type="entry name" value="HATPase_c"/>
    <property type="match status" value="1"/>
</dbReference>
<dbReference type="GO" id="GO:0005524">
    <property type="term" value="F:ATP binding"/>
    <property type="evidence" value="ECO:0007669"/>
    <property type="project" value="UniProtKB-KW"/>
</dbReference>
<dbReference type="InterPro" id="IPR003661">
    <property type="entry name" value="HisK_dim/P_dom"/>
</dbReference>